<dbReference type="eggNOG" id="COG3408">
    <property type="taxonomic scope" value="Bacteria"/>
</dbReference>
<gene>
    <name evidence="5" type="ordered locus">RB2501_00851</name>
</gene>
<keyword evidence="6" id="KW-1185">Reference proteome</keyword>
<dbReference type="InterPro" id="IPR035396">
    <property type="entry name" value="Bac_rhamnosid6H"/>
</dbReference>
<keyword evidence="2" id="KW-0732">Signal</keyword>
<evidence type="ECO:0000313" key="6">
    <source>
        <dbReference type="Proteomes" id="UP000009049"/>
    </source>
</evidence>
<dbReference type="InterPro" id="IPR008979">
    <property type="entry name" value="Galactose-bd-like_sf"/>
</dbReference>
<feature type="signal peptide" evidence="2">
    <location>
        <begin position="1"/>
        <end position="22"/>
    </location>
</feature>
<dbReference type="AlphaFoldDB" id="A4CNW3"/>
<dbReference type="STRING" id="313596.RB2501_00851"/>
<protein>
    <submittedName>
        <fullName evidence="5">Alpha-L-rhamnosidase (Putative)</fullName>
    </submittedName>
</protein>
<feature type="domain" description="Alpha-L-rhamnosidase six-hairpin glycosidase" evidence="3">
    <location>
        <begin position="427"/>
        <end position="752"/>
    </location>
</feature>
<dbReference type="SUPFAM" id="SSF48208">
    <property type="entry name" value="Six-hairpin glycosidases"/>
    <property type="match status" value="1"/>
</dbReference>
<dbReference type="GO" id="GO:0005975">
    <property type="term" value="P:carbohydrate metabolic process"/>
    <property type="evidence" value="ECO:0007669"/>
    <property type="project" value="InterPro"/>
</dbReference>
<dbReference type="EMBL" id="CP001712">
    <property type="protein sequence ID" value="EAR14580.1"/>
    <property type="molecule type" value="Genomic_DNA"/>
</dbReference>
<organism evidence="5 6">
    <name type="scientific">Robiginitalea biformata (strain ATCC BAA-864 / DSM 15991 / KCTC 12146 / HTCC2501)</name>
    <dbReference type="NCBI Taxonomy" id="313596"/>
    <lineage>
        <taxon>Bacteria</taxon>
        <taxon>Pseudomonadati</taxon>
        <taxon>Bacteroidota</taxon>
        <taxon>Flavobacteriia</taxon>
        <taxon>Flavobacteriales</taxon>
        <taxon>Flavobacteriaceae</taxon>
        <taxon>Robiginitalea</taxon>
    </lineage>
</organism>
<accession>A4CNW3</accession>
<evidence type="ECO:0000259" key="3">
    <source>
        <dbReference type="Pfam" id="PF17389"/>
    </source>
</evidence>
<dbReference type="RefSeq" id="WP_015755368.1">
    <property type="nucleotide sequence ID" value="NC_013222.1"/>
</dbReference>
<feature type="domain" description="Alpha-L-rhamnosidase C-terminal" evidence="4">
    <location>
        <begin position="756"/>
        <end position="823"/>
    </location>
</feature>
<dbReference type="InterPro" id="IPR008928">
    <property type="entry name" value="6-hairpin_glycosidase_sf"/>
</dbReference>
<dbReference type="PANTHER" id="PTHR34987">
    <property type="entry name" value="C, PUTATIVE (AFU_ORTHOLOGUE AFUA_3G02880)-RELATED"/>
    <property type="match status" value="1"/>
</dbReference>
<reference evidence="5 6" key="1">
    <citation type="journal article" date="2009" name="J. Bacteriol.">
        <title>Complete genome sequence of Robiginitalea biformata HTCC2501.</title>
        <authorList>
            <person name="Oh H.M."/>
            <person name="Giovannoni S.J."/>
            <person name="Lee K."/>
            <person name="Ferriera S."/>
            <person name="Johnson J."/>
            <person name="Cho J.C."/>
        </authorList>
    </citation>
    <scope>NUCLEOTIDE SEQUENCE [LARGE SCALE GENOMIC DNA]</scope>
    <source>
        <strain evidence="6">ATCC BAA-864 / HTCC2501 / KCTC 12146</strain>
    </source>
</reference>
<feature type="region of interest" description="Disordered" evidence="1">
    <location>
        <begin position="30"/>
        <end position="53"/>
    </location>
</feature>
<evidence type="ECO:0000313" key="5">
    <source>
        <dbReference type="EMBL" id="EAR14580.1"/>
    </source>
</evidence>
<dbReference type="Gene3D" id="2.60.420.10">
    <property type="entry name" value="Maltose phosphorylase, domain 3"/>
    <property type="match status" value="1"/>
</dbReference>
<dbReference type="SUPFAM" id="SSF49785">
    <property type="entry name" value="Galactose-binding domain-like"/>
    <property type="match status" value="1"/>
</dbReference>
<dbReference type="Pfam" id="PF17390">
    <property type="entry name" value="Bac_rhamnosid_C"/>
    <property type="match status" value="1"/>
</dbReference>
<feature type="chain" id="PRO_5002667611" evidence="2">
    <location>
        <begin position="23"/>
        <end position="834"/>
    </location>
</feature>
<dbReference type="Gene3D" id="1.50.10.10">
    <property type="match status" value="1"/>
</dbReference>
<dbReference type="PANTHER" id="PTHR34987:SF2">
    <property type="entry name" value="B, PUTATIVE (AFU_ORTHOLOGUE AFUA_7G05040)-RELATED"/>
    <property type="match status" value="1"/>
</dbReference>
<dbReference type="HOGENOM" id="CLU_009782_0_0_10"/>
<dbReference type="InterPro" id="IPR012341">
    <property type="entry name" value="6hp_glycosidase-like_sf"/>
</dbReference>
<dbReference type="InterPro" id="IPR035398">
    <property type="entry name" value="Bac_rhamnosid_C"/>
</dbReference>
<dbReference type="CAZy" id="CBM67">
    <property type="family name" value="Carbohydrate-Binding Module Family 67"/>
</dbReference>
<dbReference type="Pfam" id="PF17389">
    <property type="entry name" value="Bac_rhamnosid6H"/>
    <property type="match status" value="1"/>
</dbReference>
<sequence length="834" mass="92770">MRITEFKVPLLIAALFATVSTAQTTGASASMPASQLTESHKANTPLPAASNRNPDLLHRWTARWISHPEDPGDTFGVFHFKKEIELDAKPDTFIIHISADNRYKLYINGTYVTFGPARGDRLNWRYTSLDLAPYLEPGINVLAATVWNFAEHRPVAQHSFRTGLIVQGDGEAERVADSDSTWMVTACRAFSPLPVQLNAYYVVGPGESFDGSAHHWDWQDPGFGLGFVPAREGEVGRPTMSLEKYGGIAGHVLMPRTIPLMEESPQEFQGVRRSNPAGLVEDNYNGTQVLTLPPNTTATFLLDQGHLTTAYPVVQYSGGKGSQISLTFAESLFHADGSKGNRNQVQGKSIVGNTDVILPDGGSGRVHEPLWWRTFRYVEVQITTRAEPLAIHRIHSRFTGYPFEEQAEFRVDANFEADAGFQSQNGFRADAKLLGEIWEVGWRTQRLCAGENYFDCPYYEQLQYAGDTRIQCLVSAYVSGDTRLFKNALLSYRDSKMPFGLTQSRYPSYDPQLIPTFSLVWIAMIHDYWMLTPDTETVRDLVPGMLSVLDWYEDHLEPNGMLGKLEWWNFVDWVVRDGWDAGVPPGARDGQSAVISLYYVYALRKGAELLEAFGYPQQARRYQTLADRVGDAVREQCWDAGRGLFADTPDKNYYSQHANVLAVLGGLVPKGGEEKLMERVLELEDMAPASYYFTFYVIEALQAAGMGDRYLETLAPWKTMLDNGLTTFAEEPEPTRSDCHAWSASPLYYFLSLVCGLQPAGPGFETVEFRPHLGPLPGVQGTIPHPAGKISVRFQKTDSGGLGGMIDLPAGVSGLLHWKGKEVSLRPGANEVQL</sequence>
<evidence type="ECO:0000256" key="2">
    <source>
        <dbReference type="SAM" id="SignalP"/>
    </source>
</evidence>
<proteinExistence type="predicted"/>
<dbReference type="Proteomes" id="UP000009049">
    <property type="component" value="Chromosome"/>
</dbReference>
<dbReference type="CAZy" id="GH78">
    <property type="family name" value="Glycoside Hydrolase Family 78"/>
</dbReference>
<dbReference type="OrthoDB" id="9815108at2"/>
<evidence type="ECO:0000256" key="1">
    <source>
        <dbReference type="SAM" id="MobiDB-lite"/>
    </source>
</evidence>
<dbReference type="KEGG" id="rbi:RB2501_00851"/>
<dbReference type="Gene3D" id="2.60.120.260">
    <property type="entry name" value="Galactose-binding domain-like"/>
    <property type="match status" value="2"/>
</dbReference>
<name>A4CNW3_ROBBH</name>
<evidence type="ECO:0000259" key="4">
    <source>
        <dbReference type="Pfam" id="PF17390"/>
    </source>
</evidence>